<dbReference type="EMBL" id="JAJJMB010017633">
    <property type="protein sequence ID" value="KAI3837062.1"/>
    <property type="molecule type" value="Genomic_DNA"/>
</dbReference>
<evidence type="ECO:0000256" key="4">
    <source>
        <dbReference type="ARBA" id="ARBA00023242"/>
    </source>
</evidence>
<dbReference type="InterPro" id="IPR056772">
    <property type="entry name" value="RecA-like_ORC2"/>
</dbReference>
<evidence type="ECO:0000256" key="2">
    <source>
        <dbReference type="ARBA" id="ARBA00007421"/>
    </source>
</evidence>
<dbReference type="Pfam" id="PF04084">
    <property type="entry name" value="RecA-like_ORC2"/>
    <property type="match status" value="1"/>
</dbReference>
<dbReference type="PANTHER" id="PTHR14052">
    <property type="entry name" value="ORIGIN RECOGNITION COMPLEX SUBUNIT 2"/>
    <property type="match status" value="1"/>
</dbReference>
<evidence type="ECO:0000259" key="6">
    <source>
        <dbReference type="Pfam" id="PF04084"/>
    </source>
</evidence>
<name>A0AAD4RWN1_9MAGN</name>
<dbReference type="InterPro" id="IPR056773">
    <property type="entry name" value="WHD_ORC2"/>
</dbReference>
<proteinExistence type="inferred from homology"/>
<dbReference type="InterPro" id="IPR007220">
    <property type="entry name" value="ORC2"/>
</dbReference>
<feature type="domain" description="Origin recognition complex subunit 2 RecA-like" evidence="6">
    <location>
        <begin position="62"/>
        <end position="234"/>
    </location>
</feature>
<evidence type="ECO:0000259" key="7">
    <source>
        <dbReference type="Pfam" id="PF24882"/>
    </source>
</evidence>
<feature type="domain" description="Origin recognition complex subunit 2 winged-helix" evidence="7">
    <location>
        <begin position="328"/>
        <end position="382"/>
    </location>
</feature>
<comment type="subcellular location">
    <subcellularLocation>
        <location evidence="1 5">Nucleus</location>
    </subcellularLocation>
</comment>
<evidence type="ECO:0000313" key="8">
    <source>
        <dbReference type="EMBL" id="KAI3837062.1"/>
    </source>
</evidence>
<comment type="similarity">
    <text evidence="2 5">Belongs to the ORC2 family.</text>
</comment>
<evidence type="ECO:0000313" key="9">
    <source>
        <dbReference type="Proteomes" id="UP001202328"/>
    </source>
</evidence>
<keyword evidence="3 5" id="KW-0235">DNA replication</keyword>
<reference evidence="8" key="1">
    <citation type="submission" date="2022-04" db="EMBL/GenBank/DDBJ databases">
        <title>A functionally conserved STORR gene fusion in Papaver species that diverged 16.8 million years ago.</title>
        <authorList>
            <person name="Catania T."/>
        </authorList>
    </citation>
    <scope>NUCLEOTIDE SEQUENCE</scope>
    <source>
        <strain evidence="8">S-188037</strain>
    </source>
</reference>
<comment type="subunit">
    <text evidence="5">Component of the origin recognition complex (ORC).</text>
</comment>
<comment type="function">
    <text evidence="5">Component of the origin recognition complex (ORC) that binds origins of replication. DNA-binding is ATP-dependent. ORC is required to assemble the pre-replication complex necessary to initiate DNA replication.</text>
</comment>
<dbReference type="GO" id="GO:0003688">
    <property type="term" value="F:DNA replication origin binding"/>
    <property type="evidence" value="ECO:0007669"/>
    <property type="project" value="UniProtKB-UniRule"/>
</dbReference>
<organism evidence="8 9">
    <name type="scientific">Papaver atlanticum</name>
    <dbReference type="NCBI Taxonomy" id="357466"/>
    <lineage>
        <taxon>Eukaryota</taxon>
        <taxon>Viridiplantae</taxon>
        <taxon>Streptophyta</taxon>
        <taxon>Embryophyta</taxon>
        <taxon>Tracheophyta</taxon>
        <taxon>Spermatophyta</taxon>
        <taxon>Magnoliopsida</taxon>
        <taxon>Ranunculales</taxon>
        <taxon>Papaveraceae</taxon>
        <taxon>Papaveroideae</taxon>
        <taxon>Papaver</taxon>
    </lineage>
</organism>
<comment type="caution">
    <text evidence="8">The sequence shown here is derived from an EMBL/GenBank/DDBJ whole genome shotgun (WGS) entry which is preliminary data.</text>
</comment>
<dbReference type="Proteomes" id="UP001202328">
    <property type="component" value="Unassembled WGS sequence"/>
</dbReference>
<evidence type="ECO:0000256" key="3">
    <source>
        <dbReference type="ARBA" id="ARBA00022705"/>
    </source>
</evidence>
<sequence>MDINDLDEDEEFGFSRNYFLAKEMRGSGKKKSAQKLSDIDVVDEQELRVAVSNIETKHEKEIHTLLTSYKSLYPKWVWLLMYGFGSKKALLEDFASTELTNCGVIVINGYLQSINVKNIVSTLAEILWEQLKTRRRSSAGSTSKVQKPSSLQSMEDLLAFLDGSDAKENDCFVCVVIHNIDGPGLRDSESQQCLARLASCSNVRVVASIDRVNTALLWDKKMVHTQFNWCWYHVPTFAPYKVEGVFLPLILACSGTAQNAKTAAIVLQSLTPNAQSVLRFLHSINWPTPMKKVSIFMHNASMLLIVHRRVSLSFNVRLIPIYVFSFSGMLINSLYTTCRERFLVSSQMTLNSHLTEFKDHELIKTRRHSDGQDCVYIPLTSEAIKKLLEEIG</sequence>
<dbReference type="Pfam" id="PF24882">
    <property type="entry name" value="WHD_ORC2"/>
    <property type="match status" value="1"/>
</dbReference>
<protein>
    <recommendedName>
        <fullName evidence="5">Origin recognition complex subunit 2</fullName>
    </recommendedName>
</protein>
<gene>
    <name evidence="8" type="ORF">MKW98_005395</name>
</gene>
<dbReference type="GO" id="GO:0006260">
    <property type="term" value="P:DNA replication"/>
    <property type="evidence" value="ECO:0007669"/>
    <property type="project" value="UniProtKB-UniRule"/>
</dbReference>
<dbReference type="PANTHER" id="PTHR14052:SF0">
    <property type="entry name" value="ORIGIN RECOGNITION COMPLEX SUBUNIT 2"/>
    <property type="match status" value="1"/>
</dbReference>
<keyword evidence="9" id="KW-1185">Reference proteome</keyword>
<keyword evidence="4 5" id="KW-0539">Nucleus</keyword>
<accession>A0AAD4RWN1</accession>
<dbReference type="AlphaFoldDB" id="A0AAD4RWN1"/>
<evidence type="ECO:0000256" key="1">
    <source>
        <dbReference type="ARBA" id="ARBA00004123"/>
    </source>
</evidence>
<evidence type="ECO:0000256" key="5">
    <source>
        <dbReference type="RuleBase" id="RU368084"/>
    </source>
</evidence>
<dbReference type="GO" id="GO:0005664">
    <property type="term" value="C:nuclear origin of replication recognition complex"/>
    <property type="evidence" value="ECO:0007669"/>
    <property type="project" value="UniProtKB-UniRule"/>
</dbReference>